<dbReference type="InterPro" id="IPR023299">
    <property type="entry name" value="ATPase_P-typ_cyto_dom_N"/>
</dbReference>
<comment type="subcellular location">
    <subcellularLocation>
        <location evidence="1">Membrane</location>
        <topology evidence="1">Multi-pass membrane protein</topology>
    </subcellularLocation>
</comment>
<dbReference type="InterPro" id="IPR018303">
    <property type="entry name" value="ATPase_P-typ_P_site"/>
</dbReference>
<dbReference type="InterPro" id="IPR008250">
    <property type="entry name" value="ATPase_P-typ_transduc_dom_A_sf"/>
</dbReference>
<feature type="transmembrane region" description="Helical" evidence="8">
    <location>
        <begin position="216"/>
        <end position="235"/>
    </location>
</feature>
<feature type="domain" description="Cation-transporting P-type ATPase N-terminal" evidence="9">
    <location>
        <begin position="2"/>
        <end position="61"/>
    </location>
</feature>
<name>A0A0G0NGH3_9BACT</name>
<dbReference type="InterPro" id="IPR006068">
    <property type="entry name" value="ATPase_P-typ_cation-transptr_C"/>
</dbReference>
<evidence type="ECO:0000313" key="11">
    <source>
        <dbReference type="Proteomes" id="UP000034246"/>
    </source>
</evidence>
<evidence type="ECO:0000256" key="8">
    <source>
        <dbReference type="SAM" id="Phobius"/>
    </source>
</evidence>
<dbReference type="AlphaFoldDB" id="A0A0G0NGH3"/>
<dbReference type="EMBL" id="LBWP01000002">
    <property type="protein sequence ID" value="KKR11921.1"/>
    <property type="molecule type" value="Genomic_DNA"/>
</dbReference>
<feature type="transmembrane region" description="Helical" evidence="8">
    <location>
        <begin position="747"/>
        <end position="769"/>
    </location>
</feature>
<dbReference type="Gene3D" id="3.40.50.1000">
    <property type="entry name" value="HAD superfamily/HAD-like"/>
    <property type="match status" value="2"/>
</dbReference>
<dbReference type="PRINTS" id="PR00120">
    <property type="entry name" value="HATPASE"/>
</dbReference>
<dbReference type="Pfam" id="PF00122">
    <property type="entry name" value="E1-E2_ATPase"/>
    <property type="match status" value="1"/>
</dbReference>
<dbReference type="InterPro" id="IPR023214">
    <property type="entry name" value="HAD_sf"/>
</dbReference>
<sequence>MFPNKDGLSGEEAEKRLKKYGLNLLPEKSPPSQLSLFITQLKSPLVYVLLFASLVTLAIGHLSDSFIIFLAVFINTILGFIQEKRASDALYALKSYIADKTTVIRDGKRVVIDTPTIVVGDLVVLNQGVKVPADGELIFANRLYFDESIITGEGTPVLKEKNGEAFMGATVSVGQGIMKVEKTGIATKIGRIAEQVQKTDEDTPLQKQLKSFSKKLVVVIVVLTTLVFIIGLVRGENLVEIFTTSVALAVSSIPEGLLVSLTVILAIGMQKILRRRGLVRELSSAETLGGVTTICVDKTGTLTQGKMEMTDYVGDKEALAKQALLANDLDDPLVIAAFEWGRTIIKDYIQEHPRLDSIPFSSKERYFMSLHKWSGNDNIIFINGAPDLLLERCILSENKKVEIENTIDDLAGQGKRLIGLAKKMVSHRKKILVEADAKSDLEWVGLLAFSDPVRLGVSEALGQAKEAGIKVMVITGDYTNTSEFVLSEIGMPVTKEEIITGGQLEKMAKEELARKVKVIRLFARTTPDQKLKIVEALKANGEVVAMMGDGVNDAPALHKADIGIVVEEATDVAKESADLVLLDSNFATIIAAIEEGRGIFDNIRKIILYLMSDAFGEIIVVIGGILLGLPLPITAVQILWINLISDGFPNLALTIDPKRSGIMKEKPRLSKEPLVSLWMILLIGIISLTSGLVALLFFHYIYSSSSDITLARSAAFATLGLNSLVYVFAVRTLTVPFWKNNLFENQWLILAVILGFSLQILPFATPTFREFFGIEYLSMNYWFMAICFSLLMFVFVELFKLVYGLNAAQILLRQTKSK</sequence>
<organism evidence="10 11">
    <name type="scientific">Candidatus Woesebacteria bacterium GW2011_GWA1_39_21</name>
    <dbReference type="NCBI Taxonomy" id="1618550"/>
    <lineage>
        <taxon>Bacteria</taxon>
        <taxon>Candidatus Woeseibacteriota</taxon>
    </lineage>
</organism>
<accession>A0A0G0NGH3</accession>
<comment type="caution">
    <text evidence="10">The sequence shown here is derived from an EMBL/GenBank/DDBJ whole genome shotgun (WGS) entry which is preliminary data.</text>
</comment>
<proteinExistence type="predicted"/>
<feature type="transmembrane region" description="Helical" evidence="8">
    <location>
        <begin position="633"/>
        <end position="653"/>
    </location>
</feature>
<feature type="transmembrane region" description="Helical" evidence="8">
    <location>
        <begin position="674"/>
        <end position="702"/>
    </location>
</feature>
<dbReference type="InterPro" id="IPR001757">
    <property type="entry name" value="P_typ_ATPase"/>
</dbReference>
<dbReference type="Pfam" id="PF00689">
    <property type="entry name" value="Cation_ATPase_C"/>
    <property type="match status" value="1"/>
</dbReference>
<dbReference type="GO" id="GO:0016887">
    <property type="term" value="F:ATP hydrolysis activity"/>
    <property type="evidence" value="ECO:0007669"/>
    <property type="project" value="InterPro"/>
</dbReference>
<dbReference type="SUPFAM" id="SSF81653">
    <property type="entry name" value="Calcium ATPase, transduction domain A"/>
    <property type="match status" value="1"/>
</dbReference>
<dbReference type="PRINTS" id="PR00119">
    <property type="entry name" value="CATATPASE"/>
</dbReference>
<dbReference type="Pfam" id="PF00690">
    <property type="entry name" value="Cation_ATPase_N"/>
    <property type="match status" value="1"/>
</dbReference>
<feature type="transmembrane region" description="Helical" evidence="8">
    <location>
        <begin position="606"/>
        <end position="627"/>
    </location>
</feature>
<dbReference type="Pfam" id="PF00702">
    <property type="entry name" value="Hydrolase"/>
    <property type="match status" value="1"/>
</dbReference>
<evidence type="ECO:0000313" key="10">
    <source>
        <dbReference type="EMBL" id="KKR11921.1"/>
    </source>
</evidence>
<dbReference type="SUPFAM" id="SSF81665">
    <property type="entry name" value="Calcium ATPase, transmembrane domain M"/>
    <property type="match status" value="1"/>
</dbReference>
<keyword evidence="4" id="KW-0067">ATP-binding</keyword>
<keyword evidence="5" id="KW-1278">Translocase</keyword>
<dbReference type="PANTHER" id="PTHR42861">
    <property type="entry name" value="CALCIUM-TRANSPORTING ATPASE"/>
    <property type="match status" value="1"/>
</dbReference>
<feature type="transmembrane region" description="Helical" evidence="8">
    <location>
        <begin position="781"/>
        <end position="803"/>
    </location>
</feature>
<evidence type="ECO:0000256" key="1">
    <source>
        <dbReference type="ARBA" id="ARBA00004141"/>
    </source>
</evidence>
<dbReference type="GO" id="GO:0016020">
    <property type="term" value="C:membrane"/>
    <property type="evidence" value="ECO:0007669"/>
    <property type="project" value="UniProtKB-SubCell"/>
</dbReference>
<dbReference type="InterPro" id="IPR004014">
    <property type="entry name" value="ATPase_P-typ_cation-transptr_N"/>
</dbReference>
<reference evidence="10 11" key="1">
    <citation type="journal article" date="2015" name="Nature">
        <title>rRNA introns, odd ribosomes, and small enigmatic genomes across a large radiation of phyla.</title>
        <authorList>
            <person name="Brown C.T."/>
            <person name="Hug L.A."/>
            <person name="Thomas B.C."/>
            <person name="Sharon I."/>
            <person name="Castelle C.J."/>
            <person name="Singh A."/>
            <person name="Wilkins M.J."/>
            <person name="Williams K.H."/>
            <person name="Banfield J.F."/>
        </authorList>
    </citation>
    <scope>NUCLEOTIDE SEQUENCE [LARGE SCALE GENOMIC DNA]</scope>
</reference>
<evidence type="ECO:0000256" key="5">
    <source>
        <dbReference type="ARBA" id="ARBA00022967"/>
    </source>
</evidence>
<evidence type="ECO:0000256" key="6">
    <source>
        <dbReference type="ARBA" id="ARBA00022989"/>
    </source>
</evidence>
<keyword evidence="2 8" id="KW-0812">Transmembrane</keyword>
<evidence type="ECO:0000259" key="9">
    <source>
        <dbReference type="SMART" id="SM00831"/>
    </source>
</evidence>
<dbReference type="InterPro" id="IPR023298">
    <property type="entry name" value="ATPase_P-typ_TM_dom_sf"/>
</dbReference>
<dbReference type="InterPro" id="IPR036412">
    <property type="entry name" value="HAD-like_sf"/>
</dbReference>
<gene>
    <name evidence="10" type="ORF">UT39_C0002G0102</name>
</gene>
<dbReference type="InterPro" id="IPR044492">
    <property type="entry name" value="P_typ_ATPase_HD_dom"/>
</dbReference>
<dbReference type="SFLD" id="SFLDF00027">
    <property type="entry name" value="p-type_atpase"/>
    <property type="match status" value="1"/>
</dbReference>
<dbReference type="SUPFAM" id="SSF56784">
    <property type="entry name" value="HAD-like"/>
    <property type="match status" value="1"/>
</dbReference>
<dbReference type="Gene3D" id="2.70.150.10">
    <property type="entry name" value="Calcium-transporting ATPase, cytoplasmic transduction domain A"/>
    <property type="match status" value="1"/>
</dbReference>
<dbReference type="GO" id="GO:0005524">
    <property type="term" value="F:ATP binding"/>
    <property type="evidence" value="ECO:0007669"/>
    <property type="project" value="UniProtKB-KW"/>
</dbReference>
<evidence type="ECO:0000256" key="2">
    <source>
        <dbReference type="ARBA" id="ARBA00022692"/>
    </source>
</evidence>
<dbReference type="PROSITE" id="PS00154">
    <property type="entry name" value="ATPASE_E1_E2"/>
    <property type="match status" value="1"/>
</dbReference>
<dbReference type="NCBIfam" id="TIGR01494">
    <property type="entry name" value="ATPase_P-type"/>
    <property type="match status" value="2"/>
</dbReference>
<feature type="transmembrane region" description="Helical" evidence="8">
    <location>
        <begin position="241"/>
        <end position="267"/>
    </location>
</feature>
<evidence type="ECO:0000256" key="7">
    <source>
        <dbReference type="ARBA" id="ARBA00023136"/>
    </source>
</evidence>
<dbReference type="SMART" id="SM00831">
    <property type="entry name" value="Cation_ATPase_N"/>
    <property type="match status" value="1"/>
</dbReference>
<keyword evidence="7 8" id="KW-0472">Membrane</keyword>
<dbReference type="SFLD" id="SFLDS00003">
    <property type="entry name" value="Haloacid_Dehalogenase"/>
    <property type="match status" value="1"/>
</dbReference>
<dbReference type="SFLD" id="SFLDG00002">
    <property type="entry name" value="C1.7:_P-type_atpase_like"/>
    <property type="match status" value="1"/>
</dbReference>
<feature type="transmembrane region" description="Helical" evidence="8">
    <location>
        <begin position="714"/>
        <end position="735"/>
    </location>
</feature>
<evidence type="ECO:0000256" key="4">
    <source>
        <dbReference type="ARBA" id="ARBA00022840"/>
    </source>
</evidence>
<dbReference type="Gene3D" id="1.20.1110.10">
    <property type="entry name" value="Calcium-transporting ATPase, transmembrane domain"/>
    <property type="match status" value="2"/>
</dbReference>
<dbReference type="Proteomes" id="UP000034246">
    <property type="component" value="Unassembled WGS sequence"/>
</dbReference>
<dbReference type="Gene3D" id="3.40.1110.10">
    <property type="entry name" value="Calcium-transporting ATPase, cytoplasmic domain N"/>
    <property type="match status" value="2"/>
</dbReference>
<dbReference type="STRING" id="1618550.UT39_C0002G0102"/>
<keyword evidence="6 8" id="KW-1133">Transmembrane helix</keyword>
<evidence type="ECO:0000256" key="3">
    <source>
        <dbReference type="ARBA" id="ARBA00022741"/>
    </source>
</evidence>
<dbReference type="InterPro" id="IPR059000">
    <property type="entry name" value="ATPase_P-type_domA"/>
</dbReference>
<feature type="transmembrane region" description="Helical" evidence="8">
    <location>
        <begin position="45"/>
        <end position="78"/>
    </location>
</feature>
<protein>
    <submittedName>
        <fullName evidence="10">Calcium-translocating P-type ATPase, PMCA-type</fullName>
    </submittedName>
</protein>
<keyword evidence="3" id="KW-0547">Nucleotide-binding</keyword>